<reference evidence="1" key="1">
    <citation type="submission" date="2020-02" db="EMBL/GenBank/DDBJ databases">
        <authorList>
            <person name="Meier V. D."/>
        </authorList>
    </citation>
    <scope>NUCLEOTIDE SEQUENCE</scope>
    <source>
        <strain evidence="1">AVDCRST_MAG77</strain>
    </source>
</reference>
<proteinExistence type="predicted"/>
<sequence>WPAVETDASTPKTSCAPWATCSSTSTRRSACSPPSTVAPLRWVKTRCCATWTASCSGSWAPPGTCCANTSTWSGSTGARC</sequence>
<evidence type="ECO:0000313" key="1">
    <source>
        <dbReference type="EMBL" id="CAA9209694.1"/>
    </source>
</evidence>
<protein>
    <submittedName>
        <fullName evidence="1">Uncharacterized protein</fullName>
    </submittedName>
</protein>
<accession>A0A6J4GYY1</accession>
<dbReference type="AlphaFoldDB" id="A0A6J4GYY1"/>
<dbReference type="EMBL" id="CADCTC010000001">
    <property type="protein sequence ID" value="CAA9209694.1"/>
    <property type="molecule type" value="Genomic_DNA"/>
</dbReference>
<gene>
    <name evidence="1" type="ORF">AVDCRST_MAG77-1968</name>
</gene>
<organism evidence="1">
    <name type="scientific">uncultured Chloroflexota bacterium</name>
    <dbReference type="NCBI Taxonomy" id="166587"/>
    <lineage>
        <taxon>Bacteria</taxon>
        <taxon>Bacillati</taxon>
        <taxon>Chloroflexota</taxon>
        <taxon>environmental samples</taxon>
    </lineage>
</organism>
<feature type="non-terminal residue" evidence="1">
    <location>
        <position position="1"/>
    </location>
</feature>
<name>A0A6J4GYY1_9CHLR</name>
<feature type="non-terminal residue" evidence="1">
    <location>
        <position position="80"/>
    </location>
</feature>